<accession>A0A3M0FUH1</accession>
<evidence type="ECO:0000313" key="2">
    <source>
        <dbReference type="EMBL" id="RMB56135.1"/>
    </source>
</evidence>
<name>A0A3M0FUH1_9FLAO</name>
<dbReference type="InterPro" id="IPR032274">
    <property type="entry name" value="DUF4835"/>
</dbReference>
<reference evidence="2 3" key="1">
    <citation type="submission" date="2018-10" db="EMBL/GenBank/DDBJ databases">
        <title>Dokdonia luteus sp. nov., isolated from sea water.</title>
        <authorList>
            <person name="Zhou L.Y."/>
            <person name="Du Z.J."/>
        </authorList>
    </citation>
    <scope>NUCLEOTIDE SEQUENCE [LARGE SCALE GENOMIC DNA]</scope>
    <source>
        <strain evidence="2 3">SH27</strain>
    </source>
</reference>
<dbReference type="AlphaFoldDB" id="A0A3M0FUH1"/>
<evidence type="ECO:0000256" key="1">
    <source>
        <dbReference type="SAM" id="SignalP"/>
    </source>
</evidence>
<keyword evidence="3" id="KW-1185">Reference proteome</keyword>
<proteinExistence type="predicted"/>
<organism evidence="2 3">
    <name type="scientific">Dokdonia sinensis</name>
    <dbReference type="NCBI Taxonomy" id="2479847"/>
    <lineage>
        <taxon>Bacteria</taxon>
        <taxon>Pseudomonadati</taxon>
        <taxon>Bacteroidota</taxon>
        <taxon>Flavobacteriia</taxon>
        <taxon>Flavobacteriales</taxon>
        <taxon>Flavobacteriaceae</taxon>
        <taxon>Dokdonia</taxon>
    </lineage>
</organism>
<dbReference type="Pfam" id="PF16119">
    <property type="entry name" value="DUF4835"/>
    <property type="match status" value="1"/>
</dbReference>
<evidence type="ECO:0000313" key="3">
    <source>
        <dbReference type="Proteomes" id="UP000281985"/>
    </source>
</evidence>
<dbReference type="RefSeq" id="WP_121918672.1">
    <property type="nucleotide sequence ID" value="NZ_REFV01000022.1"/>
</dbReference>
<feature type="signal peptide" evidence="1">
    <location>
        <begin position="1"/>
        <end position="18"/>
    </location>
</feature>
<keyword evidence="1" id="KW-0732">Signal</keyword>
<feature type="chain" id="PRO_5017949167" evidence="1">
    <location>
        <begin position="19"/>
        <end position="295"/>
    </location>
</feature>
<dbReference type="Proteomes" id="UP000281985">
    <property type="component" value="Unassembled WGS sequence"/>
</dbReference>
<gene>
    <name evidence="2" type="ORF">EAX61_15740</name>
</gene>
<sequence length="295" mass="33917">MKNLLFLLLISFTITSYAQELNAVVVINAEQTGKSDLQVFRTLERQVTEFINNTVWTDKNYKQQERIDCSFNIIVSQLDADRFQASVQVQSSRPVFGSNYDSPLFNFNDRQFNFTYVEFQPLAYDRRTFSNNLVSTLAFYAYTIIGLDASSFVQGGGETYFEEAKQIVSNAQQSDSPGWKPVDGPQSRFRLNDDLLSPNFRDFSKVMYEYHRKGMDIMSTNQEDAKSQIAETLQLMRGMYNTRPNNFLSRVFFDAKAEEIASIYAGGPQVKITELVEVLNRVAPTKATLWRQIKF</sequence>
<protein>
    <submittedName>
        <fullName evidence="2">DUF4835 family protein</fullName>
    </submittedName>
</protein>
<dbReference type="OrthoDB" id="9773381at2"/>
<comment type="caution">
    <text evidence="2">The sequence shown here is derived from an EMBL/GenBank/DDBJ whole genome shotgun (WGS) entry which is preliminary data.</text>
</comment>
<dbReference type="EMBL" id="REFV01000022">
    <property type="protein sequence ID" value="RMB56135.1"/>
    <property type="molecule type" value="Genomic_DNA"/>
</dbReference>